<dbReference type="RefSeq" id="XP_067069261.1">
    <property type="nucleotide sequence ID" value="XM_067211146.1"/>
</dbReference>
<dbReference type="InterPro" id="IPR036412">
    <property type="entry name" value="HAD-like_sf"/>
</dbReference>
<dbReference type="GO" id="GO:0000166">
    <property type="term" value="F:nucleotide binding"/>
    <property type="evidence" value="ECO:0007669"/>
    <property type="project" value="InterPro"/>
</dbReference>
<reference evidence="10 11" key="1">
    <citation type="submission" date="2016-10" db="EMBL/GenBank/DDBJ databases">
        <title>Reductive evolution of mitochondrial metabolism and differential evolution of invasion-related proteins in Cryptosporidium.</title>
        <authorList>
            <person name="Liu S."/>
            <person name="Roellig D.M."/>
            <person name="Guo Y."/>
            <person name="Li N."/>
            <person name="Frace M.A."/>
            <person name="Tang K."/>
            <person name="Zhang L."/>
            <person name="Feng Y."/>
            <person name="Xiao L."/>
        </authorList>
    </citation>
    <scope>NUCLEOTIDE SEQUENCE [LARGE SCALE GENOMIC DNA]</scope>
    <source>
        <strain evidence="10">30847</strain>
    </source>
</reference>
<comment type="subcellular location">
    <subcellularLocation>
        <location evidence="1">Membrane</location>
    </subcellularLocation>
</comment>
<dbReference type="Pfam" id="PF00702">
    <property type="entry name" value="Hydrolase"/>
    <property type="match status" value="1"/>
</dbReference>
<dbReference type="Pfam" id="PF00122">
    <property type="entry name" value="E1-E2_ATPase"/>
    <property type="match status" value="1"/>
</dbReference>
<dbReference type="InterPro" id="IPR059000">
    <property type="entry name" value="ATPase_P-type_domA"/>
</dbReference>
<evidence type="ECO:0000256" key="6">
    <source>
        <dbReference type="ARBA" id="ARBA00022989"/>
    </source>
</evidence>
<dbReference type="Gene3D" id="3.40.1110.10">
    <property type="entry name" value="Calcium-transporting ATPase, cytoplasmic domain N"/>
    <property type="match status" value="1"/>
</dbReference>
<dbReference type="InterPro" id="IPR023299">
    <property type="entry name" value="ATPase_P-typ_cyto_dom_N"/>
</dbReference>
<dbReference type="SUPFAM" id="SSF81660">
    <property type="entry name" value="Metal cation-transporting ATPase, ATP-binding domain N"/>
    <property type="match status" value="1"/>
</dbReference>
<dbReference type="Gene3D" id="3.30.70.100">
    <property type="match status" value="1"/>
</dbReference>
<dbReference type="InterPro" id="IPR006121">
    <property type="entry name" value="HMA_dom"/>
</dbReference>
<keyword evidence="6 8" id="KW-1133">Transmembrane helix</keyword>
<keyword evidence="4" id="KW-0479">Metal-binding</keyword>
<dbReference type="InterPro" id="IPR008250">
    <property type="entry name" value="ATPase_P-typ_transduc_dom_A_sf"/>
</dbReference>
<feature type="transmembrane region" description="Helical" evidence="8">
    <location>
        <begin position="689"/>
        <end position="714"/>
    </location>
</feature>
<accession>A0A1J4MTL4</accession>
<feature type="transmembrane region" description="Helical" evidence="8">
    <location>
        <begin position="1218"/>
        <end position="1237"/>
    </location>
</feature>
<keyword evidence="3 8" id="KW-0812">Transmembrane</keyword>
<dbReference type="Proteomes" id="UP000186804">
    <property type="component" value="Unassembled WGS sequence"/>
</dbReference>
<comment type="similarity">
    <text evidence="2">Belongs to the cation transport ATPase (P-type) (TC 3.A.3) family. Type IB subfamily.</text>
</comment>
<protein>
    <submittedName>
        <fullName evidence="10">E1-E2 ATPase family protein</fullName>
    </submittedName>
</protein>
<dbReference type="PROSITE" id="PS00154">
    <property type="entry name" value="ATPASE_E1_E2"/>
    <property type="match status" value="1"/>
</dbReference>
<dbReference type="PANTHER" id="PTHR43520:SF8">
    <property type="entry name" value="P-TYPE CU(+) TRANSPORTER"/>
    <property type="match status" value="1"/>
</dbReference>
<name>A0A1J4MTL4_9CRYT</name>
<feature type="transmembrane region" description="Helical" evidence="8">
    <location>
        <begin position="753"/>
        <end position="776"/>
    </location>
</feature>
<dbReference type="InterPro" id="IPR018303">
    <property type="entry name" value="ATPase_P-typ_P_site"/>
</dbReference>
<dbReference type="PROSITE" id="PS50846">
    <property type="entry name" value="HMA_2"/>
    <property type="match status" value="1"/>
</dbReference>
<feature type="transmembrane region" description="Helical" evidence="8">
    <location>
        <begin position="347"/>
        <end position="368"/>
    </location>
</feature>
<dbReference type="PRINTS" id="PR00119">
    <property type="entry name" value="CATATPASE"/>
</dbReference>
<dbReference type="VEuPathDB" id="CryptoDB:cand_009060"/>
<evidence type="ECO:0000256" key="8">
    <source>
        <dbReference type="SAM" id="Phobius"/>
    </source>
</evidence>
<evidence type="ECO:0000256" key="2">
    <source>
        <dbReference type="ARBA" id="ARBA00006024"/>
    </source>
</evidence>
<feature type="domain" description="HMA" evidence="9">
    <location>
        <begin position="5"/>
        <end position="73"/>
    </location>
</feature>
<evidence type="ECO:0000259" key="9">
    <source>
        <dbReference type="PROSITE" id="PS50846"/>
    </source>
</evidence>
<dbReference type="Gene3D" id="3.40.50.1000">
    <property type="entry name" value="HAD superfamily/HAD-like"/>
    <property type="match status" value="1"/>
</dbReference>
<dbReference type="GO" id="GO:0043682">
    <property type="term" value="F:P-type divalent copper transporter activity"/>
    <property type="evidence" value="ECO:0007669"/>
    <property type="project" value="TreeGrafter"/>
</dbReference>
<dbReference type="InterPro" id="IPR023298">
    <property type="entry name" value="ATPase_P-typ_TM_dom_sf"/>
</dbReference>
<dbReference type="OrthoDB" id="432719at2759"/>
<sequence length="1269" mass="143994">MDTDYSLDLKVTGMTCLSCSSAIRNLLLKVSEIKDTQVNILTGKVKILLSEVPKAHKVDKILKLITSAGFEAQIIPNHFVNYNGTDYKVDDTIIDVICSKFKFDSIQLTKPNAQILSEINLNIISIIKLKIVTENEIDNIVERLYNCKGIINIFSYKKWSKMLILYNSKELQLDEIIRKCNLSCGSFVMFSGSFEESHWNCRSQLNLKYTFKIENFEKTLFAKIISKYTKKSKDKLLLDYINSITSSYLYDLFGIYDFTVSEQKTEKDHVSYSNFISFSIFISYNPYFLSGKDLLVYINNILRLNKSEDIYFNDMIVKFIHYTILPSNSINNEYEHLRSKLNKRLWYYFRNFSISLFISIIVISISWLNNTDILNTIIRTLSISSIDSLSSISMVPGIPWNYLFIMFLVTPVVYICGHTFNKKAFQCIITGVPSMEVLISISMNTSFLYSVIMALYIIMVTIYSKYYDYSSINNDMSHSELKTNQSTEKFPHFLDTACLLTTISLFGKILEIRAKLLVYKILNNTESVSTPQMVNILDLNTMIYESVYKNYFTNFLCSIEKSSYSTEAYMSDINVLYQNDQLNFNNMVDVQLVELGDIILLSENDIIPYDGINLSVDAVIVNESVVTGESRSIEKLYGNSVLAGSKIIQGKIILHVRSIGTESTLGKIEALKRNAKENYVPLPSSIDKLALYFVPSVFLFALCCFIVWFTLAYYDIVDPTYMITLDRIDLRDEYISIFKKFPIGSKIMFGMHFALSVMAISCPCAIGITIPIVTLISTIKALNNDILVQSPHIFDSILKIKSIVFDKTGTLTNGKAQVISCTVNCYLSEIIQKIEGFNITEKSNTLPQSDIYFIPKKVNHKYPKYTTDTECYQMLWWLIGSAEYNSSHPIGNALRSYAASILLDKNRDKLANFTQPKWYKYFPGRGIVSIVENVKLILTNNYSTTLSNYPIVKATIKGADTNSDCMVTEKSYANLENWYDFWANQGATVVYIFIDEGYSEPFCPVDDLYSNKDKLVLIGSVALLDEHMNGSIECINYINNKISDNIWLCTGDSKCTAEAIALKVGIDIERVMSHALPGDKLRLVEDLKLDPRVAHIMNKVKQSYEEVNNNCDNYSFNSNTKRFETSSYINTSSFEITCGDTAKRVTMKKRSHNPVMMVGDGINDSAGLLAADIGILLGKEGLSDFSSADIVILSNYQYGLLFLLKLARETHKIIRSNLTWALVFNIVAIPLAAGILYPRVVIPPVAASLLMMLSSAIIILSSLSLYFYM</sequence>
<evidence type="ECO:0000313" key="10">
    <source>
        <dbReference type="EMBL" id="OII77415.1"/>
    </source>
</evidence>
<organism evidence="10 11">
    <name type="scientific">Cryptosporidium andersoni</name>
    <dbReference type="NCBI Taxonomy" id="117008"/>
    <lineage>
        <taxon>Eukaryota</taxon>
        <taxon>Sar</taxon>
        <taxon>Alveolata</taxon>
        <taxon>Apicomplexa</taxon>
        <taxon>Conoidasida</taxon>
        <taxon>Coccidia</taxon>
        <taxon>Eucoccidiorida</taxon>
        <taxon>Eimeriorina</taxon>
        <taxon>Cryptosporidiidae</taxon>
        <taxon>Cryptosporidium</taxon>
    </lineage>
</organism>
<comment type="caution">
    <text evidence="10">The sequence shown here is derived from an EMBL/GenBank/DDBJ whole genome shotgun (WGS) entry which is preliminary data.</text>
</comment>
<dbReference type="Gene3D" id="2.70.150.10">
    <property type="entry name" value="Calcium-transporting ATPase, cytoplasmic transduction domain A"/>
    <property type="match status" value="1"/>
</dbReference>
<keyword evidence="11" id="KW-1185">Reference proteome</keyword>
<dbReference type="AlphaFoldDB" id="A0A1J4MTL4"/>
<dbReference type="SUPFAM" id="SSF81665">
    <property type="entry name" value="Calcium ATPase, transmembrane domain M"/>
    <property type="match status" value="1"/>
</dbReference>
<dbReference type="GO" id="GO:0016020">
    <property type="term" value="C:membrane"/>
    <property type="evidence" value="ECO:0007669"/>
    <property type="project" value="UniProtKB-SubCell"/>
</dbReference>
<dbReference type="InterPro" id="IPR036163">
    <property type="entry name" value="HMA_dom_sf"/>
</dbReference>
<proteinExistence type="inferred from homology"/>
<keyword evidence="7 8" id="KW-0472">Membrane</keyword>
<dbReference type="GeneID" id="92365091"/>
<dbReference type="SUPFAM" id="SSF55008">
    <property type="entry name" value="HMA, heavy metal-associated domain"/>
    <property type="match status" value="1"/>
</dbReference>
<keyword evidence="5" id="KW-1278">Translocase</keyword>
<dbReference type="GO" id="GO:0005507">
    <property type="term" value="F:copper ion binding"/>
    <property type="evidence" value="ECO:0007669"/>
    <property type="project" value="TreeGrafter"/>
</dbReference>
<evidence type="ECO:0000313" key="11">
    <source>
        <dbReference type="Proteomes" id="UP000186804"/>
    </source>
</evidence>
<feature type="transmembrane region" description="Helical" evidence="8">
    <location>
        <begin position="447"/>
        <end position="466"/>
    </location>
</feature>
<feature type="transmembrane region" description="Helical" evidence="8">
    <location>
        <begin position="1249"/>
        <end position="1268"/>
    </location>
</feature>
<evidence type="ECO:0000256" key="5">
    <source>
        <dbReference type="ARBA" id="ARBA00022967"/>
    </source>
</evidence>
<feature type="transmembrane region" description="Helical" evidence="8">
    <location>
        <begin position="398"/>
        <end position="417"/>
    </location>
</feature>
<dbReference type="EMBL" id="LRBS01000037">
    <property type="protein sequence ID" value="OII77415.1"/>
    <property type="molecule type" value="Genomic_DNA"/>
</dbReference>
<evidence type="ECO:0000256" key="3">
    <source>
        <dbReference type="ARBA" id="ARBA00022692"/>
    </source>
</evidence>
<gene>
    <name evidence="10" type="ORF">cand_009060</name>
</gene>
<dbReference type="Pfam" id="PF00403">
    <property type="entry name" value="HMA"/>
    <property type="match status" value="1"/>
</dbReference>
<evidence type="ECO:0000256" key="4">
    <source>
        <dbReference type="ARBA" id="ARBA00022723"/>
    </source>
</evidence>
<dbReference type="GO" id="GO:0055070">
    <property type="term" value="P:copper ion homeostasis"/>
    <property type="evidence" value="ECO:0007669"/>
    <property type="project" value="TreeGrafter"/>
</dbReference>
<dbReference type="InterPro" id="IPR023214">
    <property type="entry name" value="HAD_sf"/>
</dbReference>
<dbReference type="SUPFAM" id="SSF81653">
    <property type="entry name" value="Calcium ATPase, transduction domain A"/>
    <property type="match status" value="1"/>
</dbReference>
<dbReference type="CDD" id="cd00371">
    <property type="entry name" value="HMA"/>
    <property type="match status" value="1"/>
</dbReference>
<dbReference type="SUPFAM" id="SSF56784">
    <property type="entry name" value="HAD-like"/>
    <property type="match status" value="1"/>
</dbReference>
<dbReference type="PANTHER" id="PTHR43520">
    <property type="entry name" value="ATP7, ISOFORM B"/>
    <property type="match status" value="1"/>
</dbReference>
<evidence type="ECO:0000256" key="7">
    <source>
        <dbReference type="ARBA" id="ARBA00023136"/>
    </source>
</evidence>
<evidence type="ECO:0000256" key="1">
    <source>
        <dbReference type="ARBA" id="ARBA00004370"/>
    </source>
</evidence>